<evidence type="ECO:0000256" key="7">
    <source>
        <dbReference type="SAM" id="Coils"/>
    </source>
</evidence>
<dbReference type="GO" id="GO:0006412">
    <property type="term" value="P:translation"/>
    <property type="evidence" value="ECO:0007669"/>
    <property type="project" value="UniProtKB-KW"/>
</dbReference>
<dbReference type="PANTHER" id="PTHR11586:SF33">
    <property type="entry name" value="AMINOACYL TRNA SYNTHASE COMPLEX-INTERACTING MULTIFUNCTIONAL PROTEIN 1"/>
    <property type="match status" value="1"/>
</dbReference>
<evidence type="ECO:0000256" key="6">
    <source>
        <dbReference type="PROSITE-ProRule" id="PRU00209"/>
    </source>
</evidence>
<dbReference type="Proteomes" id="UP000728032">
    <property type="component" value="Unassembled WGS sequence"/>
</dbReference>
<evidence type="ECO:0000256" key="1">
    <source>
        <dbReference type="ARBA" id="ARBA00004496"/>
    </source>
</evidence>
<proteinExistence type="predicted"/>
<dbReference type="Gene3D" id="2.40.50.140">
    <property type="entry name" value="Nucleic acid-binding proteins"/>
    <property type="match status" value="1"/>
</dbReference>
<keyword evidence="11" id="KW-1185">Reference proteome</keyword>
<dbReference type="CDD" id="cd02799">
    <property type="entry name" value="tRNA_bind_EMAP-II_like"/>
    <property type="match status" value="1"/>
</dbReference>
<keyword evidence="3 6" id="KW-0820">tRNA-binding</keyword>
<dbReference type="InterPro" id="IPR051270">
    <property type="entry name" value="Tyrosine-tRNA_ligase_regulator"/>
</dbReference>
<feature type="compositionally biased region" description="Basic and acidic residues" evidence="8">
    <location>
        <begin position="155"/>
        <end position="168"/>
    </location>
</feature>
<dbReference type="AlphaFoldDB" id="A0A7R9QB39"/>
<dbReference type="Pfam" id="PF01588">
    <property type="entry name" value="tRNA_bind"/>
    <property type="match status" value="1"/>
</dbReference>
<comment type="subcellular location">
    <subcellularLocation>
        <location evidence="1">Cytoplasm</location>
    </subcellularLocation>
</comment>
<name>A0A7R9QB39_9ACAR</name>
<dbReference type="EMBL" id="OC915159">
    <property type="protein sequence ID" value="CAD7638979.1"/>
    <property type="molecule type" value="Genomic_DNA"/>
</dbReference>
<keyword evidence="7" id="KW-0175">Coiled coil</keyword>
<dbReference type="EMBL" id="CAJPVJ010000334">
    <property type="protein sequence ID" value="CAG2162106.1"/>
    <property type="molecule type" value="Genomic_DNA"/>
</dbReference>
<dbReference type="InterPro" id="IPR002547">
    <property type="entry name" value="tRNA-bd_dom"/>
</dbReference>
<feature type="domain" description="TRNA-binding" evidence="9">
    <location>
        <begin position="185"/>
        <end position="286"/>
    </location>
</feature>
<dbReference type="PANTHER" id="PTHR11586">
    <property type="entry name" value="TRNA-AMINOACYLATION COFACTOR ARC1 FAMILY MEMBER"/>
    <property type="match status" value="1"/>
</dbReference>
<dbReference type="FunFam" id="2.40.50.140:FF:000047">
    <property type="entry name" value="tyrosine--tRNA ligase, cytoplasmic isoform X2"/>
    <property type="match status" value="1"/>
</dbReference>
<evidence type="ECO:0000256" key="8">
    <source>
        <dbReference type="SAM" id="MobiDB-lite"/>
    </source>
</evidence>
<evidence type="ECO:0000313" key="11">
    <source>
        <dbReference type="Proteomes" id="UP000728032"/>
    </source>
</evidence>
<dbReference type="GO" id="GO:0005737">
    <property type="term" value="C:cytoplasm"/>
    <property type="evidence" value="ECO:0007669"/>
    <property type="project" value="UniProtKB-SubCell"/>
</dbReference>
<accession>A0A7R9QB39</accession>
<sequence>MFFTTFGPKLVISVLLKTIVSKPLVQIRGHRLRYLVMTSMDKIIDEINTNHIKILSKIRDLEQKIALKERSIEAKATKHVLTAEEINVERQRLTHENKSLTAEVNRLVTTLNELEAKRDPNAVFVCKPTPNGVLSDAKTSEKTPLDGVDNTRVSQKTEKKEKPKKEPKVGANKPSANADDNKPLDVSRLDLRVGRILSAKRHPDADSLYVEDIDCGEEKPRTVVSGLVKFVPLEEMNNRLVVVLCNLKPAKMRGITSEAMVMCASTPEKVEILSPPEGSVPGDRVVFDKYPGTADSQLNPKKKIWEQIAPDLKTDSQCVATYKGEPFKVESKGLVTAKTLSNVVVK</sequence>
<dbReference type="InterPro" id="IPR012340">
    <property type="entry name" value="NA-bd_OB-fold"/>
</dbReference>
<reference evidence="10" key="1">
    <citation type="submission" date="2020-11" db="EMBL/GenBank/DDBJ databases">
        <authorList>
            <person name="Tran Van P."/>
        </authorList>
    </citation>
    <scope>NUCLEOTIDE SEQUENCE</scope>
</reference>
<evidence type="ECO:0000256" key="4">
    <source>
        <dbReference type="ARBA" id="ARBA00022884"/>
    </source>
</evidence>
<dbReference type="OrthoDB" id="197206at2759"/>
<evidence type="ECO:0000256" key="5">
    <source>
        <dbReference type="ARBA" id="ARBA00022917"/>
    </source>
</evidence>
<evidence type="ECO:0000256" key="3">
    <source>
        <dbReference type="ARBA" id="ARBA00022555"/>
    </source>
</evidence>
<dbReference type="GO" id="GO:0000049">
    <property type="term" value="F:tRNA binding"/>
    <property type="evidence" value="ECO:0007669"/>
    <property type="project" value="UniProtKB-UniRule"/>
</dbReference>
<evidence type="ECO:0000259" key="9">
    <source>
        <dbReference type="PROSITE" id="PS50886"/>
    </source>
</evidence>
<keyword evidence="4 6" id="KW-0694">RNA-binding</keyword>
<evidence type="ECO:0000256" key="2">
    <source>
        <dbReference type="ARBA" id="ARBA00022490"/>
    </source>
</evidence>
<dbReference type="PROSITE" id="PS50886">
    <property type="entry name" value="TRBD"/>
    <property type="match status" value="1"/>
</dbReference>
<protein>
    <recommendedName>
        <fullName evidence="9">tRNA-binding domain-containing protein</fullName>
    </recommendedName>
</protein>
<dbReference type="SUPFAM" id="SSF50249">
    <property type="entry name" value="Nucleic acid-binding proteins"/>
    <property type="match status" value="1"/>
</dbReference>
<evidence type="ECO:0000313" key="10">
    <source>
        <dbReference type="EMBL" id="CAD7638979.1"/>
    </source>
</evidence>
<organism evidence="10">
    <name type="scientific">Oppiella nova</name>
    <dbReference type="NCBI Taxonomy" id="334625"/>
    <lineage>
        <taxon>Eukaryota</taxon>
        <taxon>Metazoa</taxon>
        <taxon>Ecdysozoa</taxon>
        <taxon>Arthropoda</taxon>
        <taxon>Chelicerata</taxon>
        <taxon>Arachnida</taxon>
        <taxon>Acari</taxon>
        <taxon>Acariformes</taxon>
        <taxon>Sarcoptiformes</taxon>
        <taxon>Oribatida</taxon>
        <taxon>Brachypylina</taxon>
        <taxon>Oppioidea</taxon>
        <taxon>Oppiidae</taxon>
        <taxon>Oppiella</taxon>
    </lineage>
</organism>
<feature type="coiled-coil region" evidence="7">
    <location>
        <begin position="44"/>
        <end position="117"/>
    </location>
</feature>
<gene>
    <name evidence="10" type="ORF">ONB1V03_LOCUS1706</name>
</gene>
<feature type="region of interest" description="Disordered" evidence="8">
    <location>
        <begin position="129"/>
        <end position="183"/>
    </location>
</feature>
<keyword evidence="5" id="KW-0648">Protein biosynthesis</keyword>
<keyword evidence="2" id="KW-0963">Cytoplasm</keyword>